<dbReference type="PANTHER" id="PTHR38429:SF1">
    <property type="entry name" value="SEPTATION PROTEIN SPOVG-RELATED"/>
    <property type="match status" value="1"/>
</dbReference>
<dbReference type="EMBL" id="QEKK01000001">
    <property type="protein sequence ID" value="PVY59683.1"/>
    <property type="molecule type" value="Genomic_DNA"/>
</dbReference>
<keyword evidence="2" id="KW-0717">Septation</keyword>
<dbReference type="Gene3D" id="3.30.1120.40">
    <property type="entry name" value="Stage V sporulation protein G"/>
    <property type="match status" value="1"/>
</dbReference>
<dbReference type="GO" id="GO:0030435">
    <property type="term" value="P:sporulation resulting in formation of a cellular spore"/>
    <property type="evidence" value="ECO:0007669"/>
    <property type="project" value="InterPro"/>
</dbReference>
<dbReference type="GO" id="GO:0000917">
    <property type="term" value="P:division septum assembly"/>
    <property type="evidence" value="ECO:0007669"/>
    <property type="project" value="UniProtKB-KW"/>
</dbReference>
<evidence type="ECO:0000256" key="3">
    <source>
        <dbReference type="ARBA" id="ARBA00023306"/>
    </source>
</evidence>
<evidence type="ECO:0000313" key="6">
    <source>
        <dbReference type="Proteomes" id="UP000245778"/>
    </source>
</evidence>
<dbReference type="OrthoDB" id="9796286at2"/>
<dbReference type="InterPro" id="IPR036751">
    <property type="entry name" value="SpoVG_sf"/>
</dbReference>
<evidence type="ECO:0000313" key="5">
    <source>
        <dbReference type="EMBL" id="PVY59683.1"/>
    </source>
</evidence>
<protein>
    <submittedName>
        <fullName evidence="5">Stage V sporulation protein G</fullName>
    </submittedName>
</protein>
<accession>A0A2U1CFL6</accession>
<dbReference type="Proteomes" id="UP000245778">
    <property type="component" value="Unassembled WGS sequence"/>
</dbReference>
<name>A0A2U1CFL6_9FIRM</name>
<evidence type="ECO:0000256" key="4">
    <source>
        <dbReference type="SAM" id="MobiDB-lite"/>
    </source>
</evidence>
<dbReference type="RefSeq" id="WP_116721441.1">
    <property type="nucleotide sequence ID" value="NZ_CP011524.1"/>
</dbReference>
<feature type="compositionally biased region" description="Basic and acidic residues" evidence="4">
    <location>
        <begin position="99"/>
        <end position="110"/>
    </location>
</feature>
<proteinExistence type="predicted"/>
<dbReference type="GeneID" id="93228069"/>
<sequence length="119" mass="13198">MAATKKKQQETTTPQVEARIDRLVDGDFKTKAFASATIGGAFAVHGIRVIESDKGRFISMPQDSYKKNGETKYNDTFHAITAEARNALVDAVNDAYEQKLQEQQEQKGDAPDQAMSQQM</sequence>
<evidence type="ECO:0000256" key="2">
    <source>
        <dbReference type="ARBA" id="ARBA00023210"/>
    </source>
</evidence>
<comment type="caution">
    <text evidence="5">The sequence shown here is derived from an EMBL/GenBank/DDBJ whole genome shotgun (WGS) entry which is preliminary data.</text>
</comment>
<evidence type="ECO:0000256" key="1">
    <source>
        <dbReference type="ARBA" id="ARBA00022618"/>
    </source>
</evidence>
<dbReference type="Pfam" id="PF04026">
    <property type="entry name" value="SpoVG"/>
    <property type="match status" value="1"/>
</dbReference>
<dbReference type="PANTHER" id="PTHR38429">
    <property type="entry name" value="SEPTATION PROTEIN SPOVG-RELATED"/>
    <property type="match status" value="1"/>
</dbReference>
<feature type="region of interest" description="Disordered" evidence="4">
    <location>
        <begin position="99"/>
        <end position="119"/>
    </location>
</feature>
<dbReference type="SUPFAM" id="SSF160537">
    <property type="entry name" value="SpoVG-like"/>
    <property type="match status" value="1"/>
</dbReference>
<gene>
    <name evidence="5" type="ORF">C7373_101197</name>
</gene>
<organism evidence="5 6">
    <name type="scientific">Intestinimonas butyriciproducens</name>
    <dbReference type="NCBI Taxonomy" id="1297617"/>
    <lineage>
        <taxon>Bacteria</taxon>
        <taxon>Bacillati</taxon>
        <taxon>Bacillota</taxon>
        <taxon>Clostridia</taxon>
        <taxon>Eubacteriales</taxon>
        <taxon>Intestinimonas</taxon>
    </lineage>
</organism>
<reference evidence="5 6" key="1">
    <citation type="submission" date="2018-04" db="EMBL/GenBank/DDBJ databases">
        <title>Genomic Encyclopedia of Type Strains, Phase IV (KMG-IV): sequencing the most valuable type-strain genomes for metagenomic binning, comparative biology and taxonomic classification.</title>
        <authorList>
            <person name="Goeker M."/>
        </authorList>
    </citation>
    <scope>NUCLEOTIDE SEQUENCE [LARGE SCALE GENOMIC DNA]</scope>
    <source>
        <strain evidence="5 6">DSM 26588</strain>
    </source>
</reference>
<dbReference type="AlphaFoldDB" id="A0A2U1CFL6"/>
<keyword evidence="1" id="KW-0132">Cell division</keyword>
<keyword evidence="3" id="KW-0131">Cell cycle</keyword>
<dbReference type="InterPro" id="IPR007170">
    <property type="entry name" value="SpoVG"/>
</dbReference>